<feature type="domain" description="STAS" evidence="2">
    <location>
        <begin position="21"/>
        <end position="113"/>
    </location>
</feature>
<name>A0A1I2K993_9ACTN</name>
<evidence type="ECO:0000313" key="4">
    <source>
        <dbReference type="Proteomes" id="UP000199645"/>
    </source>
</evidence>
<gene>
    <name evidence="3" type="ORF">SAMN05421541_115204</name>
</gene>
<protein>
    <submittedName>
        <fullName evidence="3">Anti-anti-sigma factor</fullName>
    </submittedName>
</protein>
<dbReference type="InterPro" id="IPR002645">
    <property type="entry name" value="STAS_dom"/>
</dbReference>
<feature type="region of interest" description="Disordered" evidence="1">
    <location>
        <begin position="1"/>
        <end position="33"/>
    </location>
</feature>
<dbReference type="SUPFAM" id="SSF52091">
    <property type="entry name" value="SpoIIaa-like"/>
    <property type="match status" value="1"/>
</dbReference>
<dbReference type="EMBL" id="FONV01000015">
    <property type="protein sequence ID" value="SFF62858.1"/>
    <property type="molecule type" value="Genomic_DNA"/>
</dbReference>
<dbReference type="InterPro" id="IPR036513">
    <property type="entry name" value="STAS_dom_sf"/>
</dbReference>
<dbReference type="Pfam" id="PF13466">
    <property type="entry name" value="STAS_2"/>
    <property type="match status" value="1"/>
</dbReference>
<keyword evidence="4" id="KW-1185">Reference proteome</keyword>
<evidence type="ECO:0000259" key="2">
    <source>
        <dbReference type="PROSITE" id="PS50801"/>
    </source>
</evidence>
<dbReference type="Proteomes" id="UP000199645">
    <property type="component" value="Unassembled WGS sequence"/>
</dbReference>
<dbReference type="Gene3D" id="3.30.750.24">
    <property type="entry name" value="STAS domain"/>
    <property type="match status" value="1"/>
</dbReference>
<accession>A0A1I2K993</accession>
<evidence type="ECO:0000313" key="3">
    <source>
        <dbReference type="EMBL" id="SFF62858.1"/>
    </source>
</evidence>
<dbReference type="OrthoDB" id="3355293at2"/>
<reference evidence="3 4" key="1">
    <citation type="submission" date="2016-10" db="EMBL/GenBank/DDBJ databases">
        <authorList>
            <person name="de Groot N.N."/>
        </authorList>
    </citation>
    <scope>NUCLEOTIDE SEQUENCE [LARGE SCALE GENOMIC DNA]</scope>
    <source>
        <strain evidence="3 4">DSM 43019</strain>
    </source>
</reference>
<dbReference type="CDD" id="cd07043">
    <property type="entry name" value="STAS_anti-anti-sigma_factors"/>
    <property type="match status" value="1"/>
</dbReference>
<organism evidence="3 4">
    <name type="scientific">Actinoplanes philippinensis</name>
    <dbReference type="NCBI Taxonomy" id="35752"/>
    <lineage>
        <taxon>Bacteria</taxon>
        <taxon>Bacillati</taxon>
        <taxon>Actinomycetota</taxon>
        <taxon>Actinomycetes</taxon>
        <taxon>Micromonosporales</taxon>
        <taxon>Micromonosporaceae</taxon>
        <taxon>Actinoplanes</taxon>
    </lineage>
</organism>
<sequence length="181" mass="18331">MNRIGAGAGRAAPSAEQAGSLRIDDTGSPDTAQLHAHGEFDRDNCDQIATAVAEVIVTGPTRIVLDLAEVTFIDAATMRALAVAGDVAATAGATLHVQNATGIVALVLSITGVSHTPAGKGRAPEPAPARVLAAGGRRTRPHGSYGAVSFSAELVATSTALTERARALISDARRIIAAPDH</sequence>
<evidence type="ECO:0000256" key="1">
    <source>
        <dbReference type="SAM" id="MobiDB-lite"/>
    </source>
</evidence>
<dbReference type="InterPro" id="IPR058548">
    <property type="entry name" value="MlaB-like_STAS"/>
</dbReference>
<dbReference type="RefSeq" id="WP_093620418.1">
    <property type="nucleotide sequence ID" value="NZ_BOMT01000084.1"/>
</dbReference>
<dbReference type="AlphaFoldDB" id="A0A1I2K993"/>
<dbReference type="PROSITE" id="PS50801">
    <property type="entry name" value="STAS"/>
    <property type="match status" value="1"/>
</dbReference>
<proteinExistence type="predicted"/>
<dbReference type="STRING" id="35752.SAMN05421541_115204"/>